<dbReference type="Gene3D" id="3.30.450.20">
    <property type="entry name" value="PAS domain"/>
    <property type="match status" value="1"/>
</dbReference>
<dbReference type="CDD" id="cd01948">
    <property type="entry name" value="EAL"/>
    <property type="match status" value="1"/>
</dbReference>
<keyword evidence="5" id="KW-0804">Transcription</keyword>
<dbReference type="Gene3D" id="3.30.70.270">
    <property type="match status" value="1"/>
</dbReference>
<dbReference type="SUPFAM" id="SSF55785">
    <property type="entry name" value="PYP-like sensor domain (PAS domain)"/>
    <property type="match status" value="1"/>
</dbReference>
<proteinExistence type="predicted"/>
<evidence type="ECO:0000256" key="4">
    <source>
        <dbReference type="ARBA" id="ARBA00023125"/>
    </source>
</evidence>
<dbReference type="STRING" id="1392877.SAMN05216221_0897"/>
<dbReference type="PROSITE" id="PS50112">
    <property type="entry name" value="PAS"/>
    <property type="match status" value="1"/>
</dbReference>
<dbReference type="AlphaFoldDB" id="A0A1H1NUC6"/>
<feature type="modified residue" description="4-aspartylphosphate" evidence="6">
    <location>
        <position position="55"/>
    </location>
</feature>
<keyword evidence="4" id="KW-0238">DNA-binding</keyword>
<dbReference type="Proteomes" id="UP000243359">
    <property type="component" value="Chromosome I"/>
</dbReference>
<dbReference type="PROSITE" id="PS50110">
    <property type="entry name" value="RESPONSE_REGULATORY"/>
    <property type="match status" value="1"/>
</dbReference>
<keyword evidence="3" id="KW-0805">Transcription regulation</keyword>
<dbReference type="FunFam" id="3.40.50.2300:FF:000001">
    <property type="entry name" value="DNA-binding response regulator PhoB"/>
    <property type="match status" value="1"/>
</dbReference>
<dbReference type="SMART" id="SM00052">
    <property type="entry name" value="EAL"/>
    <property type="match status" value="1"/>
</dbReference>
<dbReference type="InterPro" id="IPR001789">
    <property type="entry name" value="Sig_transdc_resp-reg_receiver"/>
</dbReference>
<evidence type="ECO:0000256" key="2">
    <source>
        <dbReference type="ARBA" id="ARBA00023012"/>
    </source>
</evidence>
<evidence type="ECO:0000259" key="9">
    <source>
        <dbReference type="PROSITE" id="PS50883"/>
    </source>
</evidence>
<dbReference type="NCBIfam" id="TIGR00254">
    <property type="entry name" value="GGDEF"/>
    <property type="match status" value="1"/>
</dbReference>
<feature type="domain" description="PAS" evidence="8">
    <location>
        <begin position="149"/>
        <end position="205"/>
    </location>
</feature>
<evidence type="ECO:0000313" key="12">
    <source>
        <dbReference type="Proteomes" id="UP000243359"/>
    </source>
</evidence>
<dbReference type="GO" id="GO:0003677">
    <property type="term" value="F:DNA binding"/>
    <property type="evidence" value="ECO:0007669"/>
    <property type="project" value="UniProtKB-KW"/>
</dbReference>
<dbReference type="InterPro" id="IPR052155">
    <property type="entry name" value="Biofilm_reg_signaling"/>
</dbReference>
<dbReference type="InterPro" id="IPR035919">
    <property type="entry name" value="EAL_sf"/>
</dbReference>
<sequence>MTSVETILIVDDDSSTRRLIRSVLARQGYRILEVADGQEGVEAFQRENPDLVLMDVMMPRLDGYAACRALRQLEQDPGTPIIMLTAADAGADVEQAFESGASDFISKPISWPLLIARVRHALRARRTSHELLRIRLRQEYAQKIARMGFWAWDAEDDSLEWSADLAELTGLAAERLGSLEALLAHTHPDDRKRLTLALQVARRARTRLDQEIRLLAPEDTVRVIHLVAAHHPSPGNPELFEGAFQDLTHVRETEQMVQHMALHDSLTGLPNRKLFLRQLESAIERARQQGHGVAMVLFDLNRLSRINDALGMQAGDQLLGRIANSLRQVLPLETSIARLDSDEFALFVHHNDLDRVRAKTEAVLSRASQPITIGEETLFVSMTAGIALFPEHAGSAEEMIQAAQDARQHARQQGRPLAIASPVSANKAIELKLEFALRAALEDNFAQFHLVYQPQMRLSDSRIVGVEALIRWSHPELGPVAPPRFIPIMEELGLINQLGEWILRTACQQLRSWQDSGIQLQMSINLSPRQFQDSHLSAKLEQAVAEAGIRPADLKLEITESTAMQDPQGTVEQLREWRERGFQIAIDDFGIGYSSLEYVLRFPLDAIKIDRAFIKDIVESPSDRAIVRAVTVMAQSMGLTTIAEGVETQRQQDYLDAIGISQIQGYLIGKPMREEELRRLYAEHLQSRRPSIPIRPLVARVDS</sequence>
<dbReference type="SUPFAM" id="SSF141868">
    <property type="entry name" value="EAL domain-like"/>
    <property type="match status" value="1"/>
</dbReference>
<name>A0A1H1NUC6_9PSED</name>
<dbReference type="Pfam" id="PF08447">
    <property type="entry name" value="PAS_3"/>
    <property type="match status" value="1"/>
</dbReference>
<dbReference type="EMBL" id="LT629751">
    <property type="protein sequence ID" value="SDS02576.1"/>
    <property type="molecule type" value="Genomic_DNA"/>
</dbReference>
<evidence type="ECO:0000256" key="3">
    <source>
        <dbReference type="ARBA" id="ARBA00023015"/>
    </source>
</evidence>
<dbReference type="InterPro" id="IPR001633">
    <property type="entry name" value="EAL_dom"/>
</dbReference>
<dbReference type="Pfam" id="PF00990">
    <property type="entry name" value="GGDEF"/>
    <property type="match status" value="1"/>
</dbReference>
<dbReference type="InterPro" id="IPR013655">
    <property type="entry name" value="PAS_fold_3"/>
</dbReference>
<evidence type="ECO:0000259" key="7">
    <source>
        <dbReference type="PROSITE" id="PS50110"/>
    </source>
</evidence>
<dbReference type="InterPro" id="IPR011006">
    <property type="entry name" value="CheY-like_superfamily"/>
</dbReference>
<dbReference type="RefSeq" id="WP_090347805.1">
    <property type="nucleotide sequence ID" value="NZ_LT629751.1"/>
</dbReference>
<reference evidence="12" key="1">
    <citation type="submission" date="2016-10" db="EMBL/GenBank/DDBJ databases">
        <authorList>
            <person name="Varghese N."/>
            <person name="Submissions S."/>
        </authorList>
    </citation>
    <scope>NUCLEOTIDE SEQUENCE [LARGE SCALE GENOMIC DNA]</scope>
    <source>
        <strain evidence="12">KCTC 32247</strain>
    </source>
</reference>
<dbReference type="SUPFAM" id="SSF52172">
    <property type="entry name" value="CheY-like"/>
    <property type="match status" value="1"/>
</dbReference>
<dbReference type="Gene3D" id="3.40.50.2300">
    <property type="match status" value="1"/>
</dbReference>
<dbReference type="InterPro" id="IPR029787">
    <property type="entry name" value="Nucleotide_cyclase"/>
</dbReference>
<accession>A0A1H1NUC6</accession>
<dbReference type="SUPFAM" id="SSF55073">
    <property type="entry name" value="Nucleotide cyclase"/>
    <property type="match status" value="1"/>
</dbReference>
<dbReference type="CDD" id="cd17574">
    <property type="entry name" value="REC_OmpR"/>
    <property type="match status" value="1"/>
</dbReference>
<protein>
    <submittedName>
        <fullName evidence="11">Response regulator receiver modulated diguanylate cyclase/phosphodiesterase</fullName>
    </submittedName>
</protein>
<feature type="domain" description="Response regulatory" evidence="7">
    <location>
        <begin position="6"/>
        <end position="122"/>
    </location>
</feature>
<dbReference type="InterPro" id="IPR043128">
    <property type="entry name" value="Rev_trsase/Diguanyl_cyclase"/>
</dbReference>
<keyword evidence="1 6" id="KW-0597">Phosphoprotein</keyword>
<feature type="domain" description="GGDEF" evidence="10">
    <location>
        <begin position="291"/>
        <end position="423"/>
    </location>
</feature>
<dbReference type="InterPro" id="IPR000014">
    <property type="entry name" value="PAS"/>
</dbReference>
<dbReference type="CDD" id="cd00130">
    <property type="entry name" value="PAS"/>
    <property type="match status" value="1"/>
</dbReference>
<evidence type="ECO:0000256" key="6">
    <source>
        <dbReference type="PROSITE-ProRule" id="PRU00169"/>
    </source>
</evidence>
<dbReference type="GO" id="GO:0000160">
    <property type="term" value="P:phosphorelay signal transduction system"/>
    <property type="evidence" value="ECO:0007669"/>
    <property type="project" value="UniProtKB-KW"/>
</dbReference>
<dbReference type="PROSITE" id="PS50883">
    <property type="entry name" value="EAL"/>
    <property type="match status" value="1"/>
</dbReference>
<dbReference type="Pfam" id="PF00563">
    <property type="entry name" value="EAL"/>
    <property type="match status" value="1"/>
</dbReference>
<evidence type="ECO:0000256" key="5">
    <source>
        <dbReference type="ARBA" id="ARBA00023163"/>
    </source>
</evidence>
<keyword evidence="12" id="KW-1185">Reference proteome</keyword>
<dbReference type="PROSITE" id="PS50887">
    <property type="entry name" value="GGDEF"/>
    <property type="match status" value="1"/>
</dbReference>
<feature type="domain" description="EAL" evidence="9">
    <location>
        <begin position="430"/>
        <end position="685"/>
    </location>
</feature>
<dbReference type="SMART" id="SM00267">
    <property type="entry name" value="GGDEF"/>
    <property type="match status" value="1"/>
</dbReference>
<evidence type="ECO:0000313" key="11">
    <source>
        <dbReference type="EMBL" id="SDS02576.1"/>
    </source>
</evidence>
<evidence type="ECO:0000256" key="1">
    <source>
        <dbReference type="ARBA" id="ARBA00022553"/>
    </source>
</evidence>
<dbReference type="PANTHER" id="PTHR44757">
    <property type="entry name" value="DIGUANYLATE CYCLASE DGCP"/>
    <property type="match status" value="1"/>
</dbReference>
<keyword evidence="2" id="KW-0902">Two-component regulatory system</keyword>
<dbReference type="PANTHER" id="PTHR44757:SF2">
    <property type="entry name" value="BIOFILM ARCHITECTURE MAINTENANCE PROTEIN MBAA"/>
    <property type="match status" value="1"/>
</dbReference>
<dbReference type="SMART" id="SM00448">
    <property type="entry name" value="REC"/>
    <property type="match status" value="1"/>
</dbReference>
<dbReference type="CDD" id="cd01949">
    <property type="entry name" value="GGDEF"/>
    <property type="match status" value="1"/>
</dbReference>
<gene>
    <name evidence="11" type="ORF">SAMN05216221_0897</name>
</gene>
<organism evidence="11 12">
    <name type="scientific">Pseudomonas oryzae</name>
    <dbReference type="NCBI Taxonomy" id="1392877"/>
    <lineage>
        <taxon>Bacteria</taxon>
        <taxon>Pseudomonadati</taxon>
        <taxon>Pseudomonadota</taxon>
        <taxon>Gammaproteobacteria</taxon>
        <taxon>Pseudomonadales</taxon>
        <taxon>Pseudomonadaceae</taxon>
        <taxon>Pseudomonas</taxon>
    </lineage>
</organism>
<dbReference type="InterPro" id="IPR035965">
    <property type="entry name" value="PAS-like_dom_sf"/>
</dbReference>
<dbReference type="Gene3D" id="3.20.20.450">
    <property type="entry name" value="EAL domain"/>
    <property type="match status" value="1"/>
</dbReference>
<evidence type="ECO:0000259" key="8">
    <source>
        <dbReference type="PROSITE" id="PS50112"/>
    </source>
</evidence>
<evidence type="ECO:0000259" key="10">
    <source>
        <dbReference type="PROSITE" id="PS50887"/>
    </source>
</evidence>
<dbReference type="OrthoDB" id="9804951at2"/>
<dbReference type="Pfam" id="PF00072">
    <property type="entry name" value="Response_reg"/>
    <property type="match status" value="1"/>
</dbReference>
<dbReference type="InterPro" id="IPR000160">
    <property type="entry name" value="GGDEF_dom"/>
</dbReference>